<dbReference type="AlphaFoldDB" id="A0A6P1BLZ5"/>
<feature type="signal peptide" evidence="2">
    <location>
        <begin position="1"/>
        <end position="24"/>
    </location>
</feature>
<evidence type="ECO:0000256" key="2">
    <source>
        <dbReference type="SAM" id="SignalP"/>
    </source>
</evidence>
<dbReference type="EMBL" id="VKHP01000122">
    <property type="protein sequence ID" value="NEU99244.1"/>
    <property type="molecule type" value="Genomic_DNA"/>
</dbReference>
<organism evidence="3 4">
    <name type="scientific">Bradyrhizobium uaiense</name>
    <dbReference type="NCBI Taxonomy" id="2594946"/>
    <lineage>
        <taxon>Bacteria</taxon>
        <taxon>Pseudomonadati</taxon>
        <taxon>Pseudomonadota</taxon>
        <taxon>Alphaproteobacteria</taxon>
        <taxon>Hyphomicrobiales</taxon>
        <taxon>Nitrobacteraceae</taxon>
        <taxon>Bradyrhizobium</taxon>
    </lineage>
</organism>
<keyword evidence="2" id="KW-0732">Signal</keyword>
<gene>
    <name evidence="3" type="ORF">FNJ47_26320</name>
</gene>
<comment type="caution">
    <text evidence="3">The sequence shown here is derived from an EMBL/GenBank/DDBJ whole genome shotgun (WGS) entry which is preliminary data.</text>
</comment>
<dbReference type="Proteomes" id="UP000468531">
    <property type="component" value="Unassembled WGS sequence"/>
</dbReference>
<evidence type="ECO:0000313" key="4">
    <source>
        <dbReference type="Proteomes" id="UP000468531"/>
    </source>
</evidence>
<evidence type="ECO:0000313" key="3">
    <source>
        <dbReference type="EMBL" id="NEU99244.1"/>
    </source>
</evidence>
<sequence length="95" mass="10292">MQRNTKILTLAAASLIATTAGAFAQGYYPYGNPGPRYYGGPRYETYQPQVVYNQVEPGWYGAMNGTNHPAPSSTQGDVGPEGNNNGTLTGVYRQW</sequence>
<feature type="compositionally biased region" description="Polar residues" evidence="1">
    <location>
        <begin position="64"/>
        <end position="88"/>
    </location>
</feature>
<name>A0A6P1BLZ5_9BRAD</name>
<feature type="region of interest" description="Disordered" evidence="1">
    <location>
        <begin position="63"/>
        <end position="95"/>
    </location>
</feature>
<feature type="chain" id="PRO_5026664073" evidence="2">
    <location>
        <begin position="25"/>
        <end position="95"/>
    </location>
</feature>
<protein>
    <submittedName>
        <fullName evidence="3">Uncharacterized protein</fullName>
    </submittedName>
</protein>
<accession>A0A6P1BLZ5</accession>
<evidence type="ECO:0000256" key="1">
    <source>
        <dbReference type="SAM" id="MobiDB-lite"/>
    </source>
</evidence>
<dbReference type="RefSeq" id="WP_163158257.1">
    <property type="nucleotide sequence ID" value="NZ_VKHP01000122.1"/>
</dbReference>
<keyword evidence="4" id="KW-1185">Reference proteome</keyword>
<reference evidence="3 4" key="1">
    <citation type="journal article" date="2020" name="Arch. Microbiol.">
        <title>Bradyrhizobium uaiense sp. nov., a new highly efficient cowpea symbiont.</title>
        <authorList>
            <person name="Cabral Michel D."/>
            <person name="Azarias Guimaraes A."/>
            <person name="Martins da Costa E."/>
            <person name="Soares de Carvalho T."/>
            <person name="Balsanelli E."/>
            <person name="Willems A."/>
            <person name="Maltempi de Souza E."/>
            <person name="de Souza Moreira F.M."/>
        </authorList>
    </citation>
    <scope>NUCLEOTIDE SEQUENCE [LARGE SCALE GENOMIC DNA]</scope>
    <source>
        <strain evidence="3 4">UFLA 03-164</strain>
    </source>
</reference>
<proteinExistence type="predicted"/>